<feature type="domain" description="Pyrrolo-quinoline quinone repeat" evidence="2">
    <location>
        <begin position="137"/>
        <end position="308"/>
    </location>
</feature>
<keyword evidence="1" id="KW-0472">Membrane</keyword>
<name>A0A5C6E1R8_9BACT</name>
<evidence type="ECO:0000259" key="2">
    <source>
        <dbReference type="Pfam" id="PF13360"/>
    </source>
</evidence>
<dbReference type="OrthoDB" id="228829at2"/>
<feature type="transmembrane region" description="Helical" evidence="1">
    <location>
        <begin position="6"/>
        <end position="28"/>
    </location>
</feature>
<dbReference type="AlphaFoldDB" id="A0A5C6E1R8"/>
<accession>A0A5C6E1R8</accession>
<sequence length="477" mass="52670">MKQTHLTVIFPASLAVIGIVLLVLWTALAPTSQFARRKPGLDGTPETAANTDNRDLVAGEPTMGPGQPAPIEGAWSGFRGPNRDAIATDKTPLARRHAPEGPPVLWQIDVEEGYAAPAIRDGRVYLLDYDAENELDVLRCLSLSDGREIWRNSYPAQIAPNHGMTRTVPAIEGDSVVTIGPRCHVACWDADTGACRWLFSMVQRYGSEERQWYTGQCPLIDQGRVILAPCGKEALMVALDLQTGDEIWRSPNPRAWRMSHCSIMPIEFTAEDEASSERMYVYCGTGGTVGVSANEGKLLWDETSWDEHFATSPSPLGLPKNKIFLCSGYDSIGAMYLHLEKSGDTMVAKPGPELDRKQFNSEQQTPMLYEGHLFGIRKHRGGQFVCMDLDGNEVWNSGQDKFGNGPYMIADELILMLSDEGRLVAAEATAEAYKPLWEMEVFDHGNEAWGPMAIASGRLIVRDLTKMACLDLRRDPP</sequence>
<comment type="caution">
    <text evidence="3">The sequence shown here is derived from an EMBL/GenBank/DDBJ whole genome shotgun (WGS) entry which is preliminary data.</text>
</comment>
<keyword evidence="4" id="KW-1185">Reference proteome</keyword>
<dbReference type="Gene3D" id="2.130.10.10">
    <property type="entry name" value="YVTN repeat-like/Quinoprotein amine dehydrogenase"/>
    <property type="match status" value="1"/>
</dbReference>
<evidence type="ECO:0000313" key="4">
    <source>
        <dbReference type="Proteomes" id="UP000319143"/>
    </source>
</evidence>
<organism evidence="3 4">
    <name type="scientific">Novipirellula artificiosorum</name>
    <dbReference type="NCBI Taxonomy" id="2528016"/>
    <lineage>
        <taxon>Bacteria</taxon>
        <taxon>Pseudomonadati</taxon>
        <taxon>Planctomycetota</taxon>
        <taxon>Planctomycetia</taxon>
        <taxon>Pirellulales</taxon>
        <taxon>Pirellulaceae</taxon>
        <taxon>Novipirellula</taxon>
    </lineage>
</organism>
<dbReference type="InterPro" id="IPR011047">
    <property type="entry name" value="Quinoprotein_ADH-like_sf"/>
</dbReference>
<dbReference type="InterPro" id="IPR002372">
    <property type="entry name" value="PQQ_rpt_dom"/>
</dbReference>
<dbReference type="PANTHER" id="PTHR34512:SF30">
    <property type="entry name" value="OUTER MEMBRANE PROTEIN ASSEMBLY FACTOR BAMB"/>
    <property type="match status" value="1"/>
</dbReference>
<keyword evidence="1" id="KW-0812">Transmembrane</keyword>
<dbReference type="Proteomes" id="UP000319143">
    <property type="component" value="Unassembled WGS sequence"/>
</dbReference>
<evidence type="ECO:0000256" key="1">
    <source>
        <dbReference type="SAM" id="Phobius"/>
    </source>
</evidence>
<dbReference type="EMBL" id="SJPV01000001">
    <property type="protein sequence ID" value="TWU42424.1"/>
    <property type="molecule type" value="Genomic_DNA"/>
</dbReference>
<dbReference type="InterPro" id="IPR015943">
    <property type="entry name" value="WD40/YVTN_repeat-like_dom_sf"/>
</dbReference>
<evidence type="ECO:0000313" key="3">
    <source>
        <dbReference type="EMBL" id="TWU42424.1"/>
    </source>
</evidence>
<reference evidence="3 4" key="1">
    <citation type="submission" date="2019-02" db="EMBL/GenBank/DDBJ databases">
        <title>Deep-cultivation of Planctomycetes and their phenomic and genomic characterization uncovers novel biology.</title>
        <authorList>
            <person name="Wiegand S."/>
            <person name="Jogler M."/>
            <person name="Boedeker C."/>
            <person name="Pinto D."/>
            <person name="Vollmers J."/>
            <person name="Rivas-Marin E."/>
            <person name="Kohn T."/>
            <person name="Peeters S.H."/>
            <person name="Heuer A."/>
            <person name="Rast P."/>
            <person name="Oberbeckmann S."/>
            <person name="Bunk B."/>
            <person name="Jeske O."/>
            <person name="Meyerdierks A."/>
            <person name="Storesund J.E."/>
            <person name="Kallscheuer N."/>
            <person name="Luecker S."/>
            <person name="Lage O.M."/>
            <person name="Pohl T."/>
            <person name="Merkel B.J."/>
            <person name="Hornburger P."/>
            <person name="Mueller R.-W."/>
            <person name="Bruemmer F."/>
            <person name="Labrenz M."/>
            <person name="Spormann A.M."/>
            <person name="Op Den Camp H."/>
            <person name="Overmann J."/>
            <person name="Amann R."/>
            <person name="Jetten M.S.M."/>
            <person name="Mascher T."/>
            <person name="Medema M.H."/>
            <person name="Devos D.P."/>
            <person name="Kaster A.-K."/>
            <person name="Ovreas L."/>
            <person name="Rohde M."/>
            <person name="Galperin M.Y."/>
            <person name="Jogler C."/>
        </authorList>
    </citation>
    <scope>NUCLEOTIDE SEQUENCE [LARGE SCALE GENOMIC DNA]</scope>
    <source>
        <strain evidence="3 4">Poly41</strain>
    </source>
</reference>
<dbReference type="PANTHER" id="PTHR34512">
    <property type="entry name" value="CELL SURFACE PROTEIN"/>
    <property type="match status" value="1"/>
</dbReference>
<keyword evidence="1" id="KW-1133">Transmembrane helix</keyword>
<proteinExistence type="predicted"/>
<gene>
    <name evidence="3" type="primary">bamB_1</name>
    <name evidence="3" type="ORF">Poly41_07210</name>
</gene>
<dbReference type="SUPFAM" id="SSF50998">
    <property type="entry name" value="Quinoprotein alcohol dehydrogenase-like"/>
    <property type="match status" value="1"/>
</dbReference>
<protein>
    <submittedName>
        <fullName evidence="3">Outer membrane protein assembly factor BamB</fullName>
    </submittedName>
</protein>
<dbReference type="RefSeq" id="WP_146524494.1">
    <property type="nucleotide sequence ID" value="NZ_SJPV01000001.1"/>
</dbReference>
<dbReference type="Pfam" id="PF13360">
    <property type="entry name" value="PQQ_2"/>
    <property type="match status" value="1"/>
</dbReference>